<evidence type="ECO:0000256" key="2">
    <source>
        <dbReference type="ARBA" id="ARBA00004586"/>
    </source>
</evidence>
<feature type="binding site" description="axial binding residue" evidence="11">
    <location>
        <position position="443"/>
    </location>
    <ligand>
        <name>heme</name>
        <dbReference type="ChEBI" id="CHEBI:30413"/>
    </ligand>
    <ligandPart>
        <name>Fe</name>
        <dbReference type="ChEBI" id="CHEBI:18248"/>
    </ligandPart>
</feature>
<dbReference type="GO" id="GO:0016712">
    <property type="term" value="F:oxidoreductase activity, acting on paired donors, with incorporation or reduction of molecular oxygen, reduced flavin or flavoprotein as one donor, and incorporation of one atom of oxygen"/>
    <property type="evidence" value="ECO:0007669"/>
    <property type="project" value="InterPro"/>
</dbReference>
<keyword evidence="13" id="KW-1133">Transmembrane helix</keyword>
<dbReference type="PROSITE" id="PS00086">
    <property type="entry name" value="CYTOCHROME_P450"/>
    <property type="match status" value="1"/>
</dbReference>
<dbReference type="InterPro" id="IPR002401">
    <property type="entry name" value="Cyt_P450_E_grp-I"/>
</dbReference>
<dbReference type="InterPro" id="IPR001128">
    <property type="entry name" value="Cyt_P450"/>
</dbReference>
<keyword evidence="9 12" id="KW-0503">Monooxygenase</keyword>
<evidence type="ECO:0000256" key="4">
    <source>
        <dbReference type="ARBA" id="ARBA00022723"/>
    </source>
</evidence>
<evidence type="ECO:0000256" key="1">
    <source>
        <dbReference type="ARBA" id="ARBA00004524"/>
    </source>
</evidence>
<evidence type="ECO:0000256" key="13">
    <source>
        <dbReference type="SAM" id="Phobius"/>
    </source>
</evidence>
<keyword evidence="4 11" id="KW-0479">Metal-binding</keyword>
<sequence>MVYSSILYSFLDLRTVLVAVTVFLVLSWWLRRPRNLPPGPWGWPLIGSLPTMALAPGEPHEVFLRMSKRYGPIFTLDILGQRLVLVHGYEAIREAFQHPSLSDRPELHSVKEMLNGSEGVAAASGEIWKEQRKLSLNVFKDFGVGKSSFEDQIATEAGHLMQEIHKFGGKAFNPGTLFMTAVSDIIAVVVFGKRFEYDDPEFQRVLASIRRNLDLIGAGAAMQFLPVTKYLGFLPSMREMRQNIILVVNFTKEIIKRHLEEFDPDDKRDFMDMYIGEMKEKERQNVDTILSLDNLVSVINDLFVAGTDTTATTLRWGLLYMVLNPDIQQRVQQEIDAVVGRNRLPRMSHRSELPYTEAVILEMQRIGNIVPLGVPHRASEDTSLMGYTIPKDTFVIANHWALNLDPKLFPEPHRFNPERFLNSAGEVVKPEELIPFSTGRRVCLGEQLAKMELFIFFTYLLHQFTFKKPEGSPPLSLKGILGITLAPAPYEVCAVPR</sequence>
<evidence type="ECO:0000313" key="14">
    <source>
        <dbReference type="EnsemblMetazoa" id="XP_038045220.1"/>
    </source>
</evidence>
<accession>A0A913Z3D5</accession>
<dbReference type="InterPro" id="IPR036396">
    <property type="entry name" value="Cyt_P450_sf"/>
</dbReference>
<dbReference type="PRINTS" id="PR00385">
    <property type="entry name" value="P450"/>
</dbReference>
<evidence type="ECO:0000256" key="6">
    <source>
        <dbReference type="ARBA" id="ARBA00022848"/>
    </source>
</evidence>
<keyword evidence="13" id="KW-0812">Transmembrane</keyword>
<keyword evidence="11 12" id="KW-0349">Heme</keyword>
<keyword evidence="7 12" id="KW-0560">Oxidoreductase</keyword>
<dbReference type="GO" id="GO:0006805">
    <property type="term" value="P:xenobiotic metabolic process"/>
    <property type="evidence" value="ECO:0007669"/>
    <property type="project" value="TreeGrafter"/>
</dbReference>
<comment type="cofactor">
    <cofactor evidence="11">
        <name>heme</name>
        <dbReference type="ChEBI" id="CHEBI:30413"/>
    </cofactor>
</comment>
<name>A0A913Z3D5_PATMI</name>
<dbReference type="FunFam" id="1.10.630.10:FF:000004">
    <property type="entry name" value="cytochrome P450 2D15 isoform X1"/>
    <property type="match status" value="1"/>
</dbReference>
<protein>
    <submittedName>
        <fullName evidence="14">Uncharacterized protein</fullName>
    </submittedName>
</protein>
<dbReference type="GO" id="GO:0008395">
    <property type="term" value="F:steroid hydroxylase activity"/>
    <property type="evidence" value="ECO:0007669"/>
    <property type="project" value="TreeGrafter"/>
</dbReference>
<comment type="similarity">
    <text evidence="3 12">Belongs to the cytochrome P450 family.</text>
</comment>
<dbReference type="InterPro" id="IPR008071">
    <property type="entry name" value="Cyt_P450_E_grp-I_CYP2J-like"/>
</dbReference>
<keyword evidence="15" id="KW-1185">Reference proteome</keyword>
<dbReference type="PANTHER" id="PTHR24300:SF403">
    <property type="entry name" value="CYTOCHROME P450 306A1"/>
    <property type="match status" value="1"/>
</dbReference>
<dbReference type="PANTHER" id="PTHR24300">
    <property type="entry name" value="CYTOCHROME P450 508A4-RELATED"/>
    <property type="match status" value="1"/>
</dbReference>
<organism evidence="14 15">
    <name type="scientific">Patiria miniata</name>
    <name type="common">Bat star</name>
    <name type="synonym">Asterina miniata</name>
    <dbReference type="NCBI Taxonomy" id="46514"/>
    <lineage>
        <taxon>Eukaryota</taxon>
        <taxon>Metazoa</taxon>
        <taxon>Echinodermata</taxon>
        <taxon>Eleutherozoa</taxon>
        <taxon>Asterozoa</taxon>
        <taxon>Asteroidea</taxon>
        <taxon>Valvatacea</taxon>
        <taxon>Valvatida</taxon>
        <taxon>Asterinidae</taxon>
        <taxon>Patiria</taxon>
    </lineage>
</organism>
<dbReference type="RefSeq" id="XP_038045220.1">
    <property type="nucleotide sequence ID" value="XM_038189292.1"/>
</dbReference>
<keyword evidence="6" id="KW-0492">Microsome</keyword>
<dbReference type="PRINTS" id="PR01688">
    <property type="entry name" value="EP450ICYP2J"/>
</dbReference>
<evidence type="ECO:0000256" key="10">
    <source>
        <dbReference type="ARBA" id="ARBA00023136"/>
    </source>
</evidence>
<evidence type="ECO:0000256" key="3">
    <source>
        <dbReference type="ARBA" id="ARBA00010617"/>
    </source>
</evidence>
<dbReference type="AlphaFoldDB" id="A0A913Z3D5"/>
<feature type="transmembrane region" description="Helical" evidence="13">
    <location>
        <begin position="6"/>
        <end position="30"/>
    </location>
</feature>
<keyword evidence="10 13" id="KW-0472">Membrane</keyword>
<dbReference type="Proteomes" id="UP000887568">
    <property type="component" value="Unplaced"/>
</dbReference>
<evidence type="ECO:0000313" key="15">
    <source>
        <dbReference type="Proteomes" id="UP000887568"/>
    </source>
</evidence>
<dbReference type="Gene3D" id="1.10.630.10">
    <property type="entry name" value="Cytochrome P450"/>
    <property type="match status" value="1"/>
</dbReference>
<dbReference type="GeneID" id="119719802"/>
<dbReference type="PRINTS" id="PR00463">
    <property type="entry name" value="EP450I"/>
</dbReference>
<evidence type="ECO:0000256" key="8">
    <source>
        <dbReference type="ARBA" id="ARBA00023004"/>
    </source>
</evidence>
<dbReference type="InterPro" id="IPR017972">
    <property type="entry name" value="Cyt_P450_CS"/>
</dbReference>
<dbReference type="GO" id="GO:0006082">
    <property type="term" value="P:organic acid metabolic process"/>
    <property type="evidence" value="ECO:0007669"/>
    <property type="project" value="TreeGrafter"/>
</dbReference>
<evidence type="ECO:0000256" key="11">
    <source>
        <dbReference type="PIRSR" id="PIRSR602401-1"/>
    </source>
</evidence>
<evidence type="ECO:0000256" key="9">
    <source>
        <dbReference type="ARBA" id="ARBA00023033"/>
    </source>
</evidence>
<keyword evidence="8 11" id="KW-0408">Iron</keyword>
<dbReference type="OrthoDB" id="1055148at2759"/>
<dbReference type="SUPFAM" id="SSF48264">
    <property type="entry name" value="Cytochrome P450"/>
    <property type="match status" value="1"/>
</dbReference>
<dbReference type="Pfam" id="PF00067">
    <property type="entry name" value="p450"/>
    <property type="match status" value="1"/>
</dbReference>
<dbReference type="GO" id="GO:0005789">
    <property type="term" value="C:endoplasmic reticulum membrane"/>
    <property type="evidence" value="ECO:0007669"/>
    <property type="project" value="UniProtKB-SubCell"/>
</dbReference>
<dbReference type="InterPro" id="IPR050182">
    <property type="entry name" value="Cytochrome_P450_fam2"/>
</dbReference>
<evidence type="ECO:0000256" key="7">
    <source>
        <dbReference type="ARBA" id="ARBA00023002"/>
    </source>
</evidence>
<evidence type="ECO:0000256" key="12">
    <source>
        <dbReference type="RuleBase" id="RU000461"/>
    </source>
</evidence>
<comment type="subcellular location">
    <subcellularLocation>
        <location evidence="2">Endoplasmic reticulum membrane</location>
    </subcellularLocation>
    <subcellularLocation>
        <location evidence="1">Microsome membrane</location>
    </subcellularLocation>
</comment>
<dbReference type="GO" id="GO:0005506">
    <property type="term" value="F:iron ion binding"/>
    <property type="evidence" value="ECO:0007669"/>
    <property type="project" value="InterPro"/>
</dbReference>
<proteinExistence type="inferred from homology"/>
<dbReference type="GO" id="GO:0020037">
    <property type="term" value="F:heme binding"/>
    <property type="evidence" value="ECO:0007669"/>
    <property type="project" value="InterPro"/>
</dbReference>
<dbReference type="EnsemblMetazoa" id="XM_038189292.1">
    <property type="protein sequence ID" value="XP_038045220.1"/>
    <property type="gene ID" value="LOC119719802"/>
</dbReference>
<dbReference type="OMA" id="HRSELPY"/>
<reference evidence="14" key="1">
    <citation type="submission" date="2022-11" db="UniProtKB">
        <authorList>
            <consortium name="EnsemblMetazoa"/>
        </authorList>
    </citation>
    <scope>IDENTIFICATION</scope>
</reference>
<evidence type="ECO:0000256" key="5">
    <source>
        <dbReference type="ARBA" id="ARBA00022824"/>
    </source>
</evidence>
<keyword evidence="5" id="KW-0256">Endoplasmic reticulum</keyword>